<dbReference type="PANTHER" id="PTHR40547">
    <property type="entry name" value="SLL0298 PROTEIN"/>
    <property type="match status" value="1"/>
</dbReference>
<dbReference type="PANTHER" id="PTHR40547:SF1">
    <property type="entry name" value="SLL0298 PROTEIN"/>
    <property type="match status" value="1"/>
</dbReference>
<dbReference type="Pfam" id="PF09835">
    <property type="entry name" value="DUF2062"/>
    <property type="match status" value="1"/>
</dbReference>
<keyword evidence="1" id="KW-0812">Transmembrane</keyword>
<gene>
    <name evidence="3" type="ORF">CU100_13880</name>
</gene>
<name>A0A2P7AWT0_9HYPH</name>
<dbReference type="AlphaFoldDB" id="A0A2P7AWT0"/>
<dbReference type="EMBL" id="PGGN01000002">
    <property type="protein sequence ID" value="PSH58651.1"/>
    <property type="molecule type" value="Genomic_DNA"/>
</dbReference>
<dbReference type="OrthoDB" id="7360463at2"/>
<organism evidence="3 4">
    <name type="scientific">Phyllobacterium endophyticum</name>
    <dbReference type="NCBI Taxonomy" id="1149773"/>
    <lineage>
        <taxon>Bacteria</taxon>
        <taxon>Pseudomonadati</taxon>
        <taxon>Pseudomonadota</taxon>
        <taxon>Alphaproteobacteria</taxon>
        <taxon>Hyphomicrobiales</taxon>
        <taxon>Phyllobacteriaceae</taxon>
        <taxon>Phyllobacterium</taxon>
    </lineage>
</organism>
<accession>A0A2P7AWT0</accession>
<protein>
    <submittedName>
        <fullName evidence="3">DUF2062 domain-containing protein</fullName>
    </submittedName>
</protein>
<sequence>MLFKRRKEPCLRERLRVALWPRRSIGRSLRYFGKRVLRLRATPHSIAAGFACGIFAAFIPLLGIHIAVALAIAWLIGGNIAAAVIGTTLGNPVILPFIWAATLEVGRFVLSGSLSGEPLPPHLGSMLRHLDLIVLWQPLIKPMLIGAVPLGLVTALLIYFPVRWTVASFQHRRQKAYFRLEKAIEPT</sequence>
<keyword evidence="1" id="KW-1133">Transmembrane helix</keyword>
<dbReference type="Proteomes" id="UP000241158">
    <property type="component" value="Unassembled WGS sequence"/>
</dbReference>
<feature type="transmembrane region" description="Helical" evidence="1">
    <location>
        <begin position="134"/>
        <end position="162"/>
    </location>
</feature>
<dbReference type="InterPro" id="IPR018639">
    <property type="entry name" value="DUF2062"/>
</dbReference>
<comment type="caution">
    <text evidence="3">The sequence shown here is derived from an EMBL/GenBank/DDBJ whole genome shotgun (WGS) entry which is preliminary data.</text>
</comment>
<keyword evidence="1" id="KW-0472">Membrane</keyword>
<keyword evidence="4" id="KW-1185">Reference proteome</keyword>
<evidence type="ECO:0000313" key="3">
    <source>
        <dbReference type="EMBL" id="PSH58651.1"/>
    </source>
</evidence>
<proteinExistence type="predicted"/>
<reference evidence="4" key="1">
    <citation type="submission" date="2017-11" db="EMBL/GenBank/DDBJ databases">
        <authorList>
            <person name="Kuznetsova I."/>
            <person name="Sazanova A."/>
            <person name="Chirak E."/>
            <person name="Safronova V."/>
            <person name="Willems A."/>
        </authorList>
    </citation>
    <scope>NUCLEOTIDE SEQUENCE [LARGE SCALE GENOMIC DNA]</scope>
    <source>
        <strain evidence="4">PEPV15</strain>
    </source>
</reference>
<evidence type="ECO:0000313" key="4">
    <source>
        <dbReference type="Proteomes" id="UP000241158"/>
    </source>
</evidence>
<dbReference type="RefSeq" id="WP_106717101.1">
    <property type="nucleotide sequence ID" value="NZ_JACHXT010000001.1"/>
</dbReference>
<feature type="domain" description="DUF2062" evidence="2">
    <location>
        <begin position="27"/>
        <end position="174"/>
    </location>
</feature>
<evidence type="ECO:0000259" key="2">
    <source>
        <dbReference type="Pfam" id="PF09835"/>
    </source>
</evidence>
<feature type="transmembrane region" description="Helical" evidence="1">
    <location>
        <begin position="64"/>
        <end position="86"/>
    </location>
</feature>
<evidence type="ECO:0000256" key="1">
    <source>
        <dbReference type="SAM" id="Phobius"/>
    </source>
</evidence>